<dbReference type="EMBL" id="JH636049">
    <property type="protein sequence ID" value="EID53100.1"/>
    <property type="molecule type" value="Genomic_DNA"/>
</dbReference>
<dbReference type="Pfam" id="PF00294">
    <property type="entry name" value="PfkB"/>
    <property type="match status" value="1"/>
</dbReference>
<feature type="domain" description="Carbohydrate kinase PfkB" evidence="5">
    <location>
        <begin position="4"/>
        <end position="296"/>
    </location>
</feature>
<dbReference type="InterPro" id="IPR050385">
    <property type="entry name" value="Archaeal_FAD_synthase"/>
</dbReference>
<dbReference type="HOGENOM" id="CLU_021150_1_0_11"/>
<keyword evidence="3" id="KW-0511">Multifunctional enzyme</keyword>
<evidence type="ECO:0000256" key="2">
    <source>
        <dbReference type="ARBA" id="ARBA00022695"/>
    </source>
</evidence>
<gene>
    <name evidence="7" type="ORF">SacxiDRAFT_0835</name>
</gene>
<dbReference type="OrthoDB" id="9802794at2"/>
<dbReference type="InterPro" id="IPR029056">
    <property type="entry name" value="Ribokinase-like"/>
</dbReference>
<evidence type="ECO:0000256" key="4">
    <source>
        <dbReference type="ARBA" id="ARBA00023277"/>
    </source>
</evidence>
<dbReference type="SUPFAM" id="SSF52374">
    <property type="entry name" value="Nucleotidylyl transferase"/>
    <property type="match status" value="1"/>
</dbReference>
<dbReference type="InterPro" id="IPR014729">
    <property type="entry name" value="Rossmann-like_a/b/a_fold"/>
</dbReference>
<dbReference type="Gene3D" id="3.40.50.620">
    <property type="entry name" value="HUPs"/>
    <property type="match status" value="1"/>
</dbReference>
<evidence type="ECO:0000313" key="7">
    <source>
        <dbReference type="EMBL" id="EID53100.1"/>
    </source>
</evidence>
<keyword evidence="2" id="KW-0548">Nucleotidyltransferase</keyword>
<dbReference type="Gene3D" id="3.40.1190.20">
    <property type="match status" value="1"/>
</dbReference>
<dbReference type="STRING" id="882086.SacxiDRAFT_0835"/>
<evidence type="ECO:0000313" key="8">
    <source>
        <dbReference type="Proteomes" id="UP000004691"/>
    </source>
</evidence>
<dbReference type="PANTHER" id="PTHR43793:SF2">
    <property type="entry name" value="BIFUNCTIONAL PROTEIN HLDE"/>
    <property type="match status" value="1"/>
</dbReference>
<dbReference type="InterPro" id="IPR011611">
    <property type="entry name" value="PfkB_dom"/>
</dbReference>
<dbReference type="AlphaFoldDB" id="I0UYZ7"/>
<feature type="domain" description="Cytidyltransferase-like" evidence="6">
    <location>
        <begin position="339"/>
        <end position="432"/>
    </location>
</feature>
<keyword evidence="1 7" id="KW-0808">Transferase</keyword>
<accession>I0UYZ7</accession>
<evidence type="ECO:0000259" key="6">
    <source>
        <dbReference type="Pfam" id="PF01467"/>
    </source>
</evidence>
<dbReference type="InterPro" id="IPR004821">
    <property type="entry name" value="Cyt_trans-like"/>
</dbReference>
<proteinExistence type="predicted"/>
<dbReference type="GO" id="GO:0016779">
    <property type="term" value="F:nucleotidyltransferase activity"/>
    <property type="evidence" value="ECO:0007669"/>
    <property type="project" value="UniProtKB-KW"/>
</dbReference>
<keyword evidence="4" id="KW-0119">Carbohydrate metabolism</keyword>
<name>I0UYZ7_9PSEU</name>
<protein>
    <submittedName>
        <fullName evidence="7">Cytidyltransferase-related enzyme</fullName>
    </submittedName>
</protein>
<dbReference type="eggNOG" id="COG2870">
    <property type="taxonomic scope" value="Bacteria"/>
</dbReference>
<dbReference type="RefSeq" id="WP_006237213.1">
    <property type="nucleotide sequence ID" value="NZ_JH636049.1"/>
</dbReference>
<keyword evidence="8" id="KW-1185">Reference proteome</keyword>
<reference evidence="7 8" key="1">
    <citation type="submission" date="2012-01" db="EMBL/GenBank/DDBJ databases">
        <title>Improved High-Quality Draft sequence of Saccharomonospora xinjiangensis XJ-54.</title>
        <authorList>
            <consortium name="US DOE Joint Genome Institute"/>
            <person name="Lucas S."/>
            <person name="Han J."/>
            <person name="Lapidus A."/>
            <person name="Cheng J.-F."/>
            <person name="Goodwin L."/>
            <person name="Pitluck S."/>
            <person name="Peters L."/>
            <person name="Mikhailova N."/>
            <person name="Teshima H."/>
            <person name="Detter J.C."/>
            <person name="Han C."/>
            <person name="Tapia R."/>
            <person name="Land M."/>
            <person name="Hauser L."/>
            <person name="Kyrpides N."/>
            <person name="Ivanova N."/>
            <person name="Pagani I."/>
            <person name="Brambilla E.-M."/>
            <person name="Klenk H.-P."/>
            <person name="Woyke T."/>
        </authorList>
    </citation>
    <scope>NUCLEOTIDE SEQUENCE [LARGE SCALE GENOMIC DNA]</scope>
    <source>
        <strain evidence="7 8">XJ-54</strain>
    </source>
</reference>
<sequence>MRPLVVVGDALLDTDVEGGATRLCPEAPVPVVDVEGEWVRPGGAGLAAILLATHATPGVRIVTALGDDGTGRRLAALLADDVEVLRLPLRGETVRKTRIRASGQPVARLDSGEGRAADAPLPDRVVRAIHDAGAVLVSDYGRGVAAHPGMRRLLAEAASRVPVVWDPHPRGAAPVPGSTLVTPNEREALAIAAAVEGCSGAADAAMALRRHWRCRTAAVTVGARGAVLATEDGTTLTVPVPDNATLTGQRLDTCGAGDRFATAAVTALVEGAGAADAVATAVESASRFVAAGGASALSRRADDHGATDGGQERFSPGSSVGCFDLAESVRRRGGRLVATGGCFDLLHAGHVSLLRHARSLGDALVVCLNSDESVRRLKGPGRPVVTAADRARLLSELSSVDGVVVFEESSPSTVLERLRPDVWVKGGDYTGSELPEAEVVRRHGGEVVLVPTVEGYSTTRLLQEAGR</sequence>
<organism evidence="7 8">
    <name type="scientific">Saccharomonospora xinjiangensis XJ-54</name>
    <dbReference type="NCBI Taxonomy" id="882086"/>
    <lineage>
        <taxon>Bacteria</taxon>
        <taxon>Bacillati</taxon>
        <taxon>Actinomycetota</taxon>
        <taxon>Actinomycetes</taxon>
        <taxon>Pseudonocardiales</taxon>
        <taxon>Pseudonocardiaceae</taxon>
        <taxon>Saccharomonospora</taxon>
    </lineage>
</organism>
<dbReference type="Pfam" id="PF01467">
    <property type="entry name" value="CTP_transf_like"/>
    <property type="match status" value="1"/>
</dbReference>
<dbReference type="PANTHER" id="PTHR43793">
    <property type="entry name" value="FAD SYNTHASE"/>
    <property type="match status" value="1"/>
</dbReference>
<dbReference type="NCBIfam" id="TIGR00125">
    <property type="entry name" value="cyt_tran_rel"/>
    <property type="match status" value="1"/>
</dbReference>
<evidence type="ECO:0000259" key="5">
    <source>
        <dbReference type="Pfam" id="PF00294"/>
    </source>
</evidence>
<dbReference type="SUPFAM" id="SSF53613">
    <property type="entry name" value="Ribokinase-like"/>
    <property type="match status" value="1"/>
</dbReference>
<dbReference type="Proteomes" id="UP000004691">
    <property type="component" value="Unassembled WGS sequence"/>
</dbReference>
<evidence type="ECO:0000256" key="3">
    <source>
        <dbReference type="ARBA" id="ARBA00023268"/>
    </source>
</evidence>
<dbReference type="eggNOG" id="COG0615">
    <property type="taxonomic scope" value="Bacteria"/>
</dbReference>
<evidence type="ECO:0000256" key="1">
    <source>
        <dbReference type="ARBA" id="ARBA00022679"/>
    </source>
</evidence>